<feature type="non-terminal residue" evidence="1">
    <location>
        <position position="1"/>
    </location>
</feature>
<dbReference type="AlphaFoldDB" id="A0A381VHY1"/>
<evidence type="ECO:0000313" key="1">
    <source>
        <dbReference type="EMBL" id="SVA39267.1"/>
    </source>
</evidence>
<name>A0A381VHY1_9ZZZZ</name>
<organism evidence="1">
    <name type="scientific">marine metagenome</name>
    <dbReference type="NCBI Taxonomy" id="408172"/>
    <lineage>
        <taxon>unclassified sequences</taxon>
        <taxon>metagenomes</taxon>
        <taxon>ecological metagenomes</taxon>
    </lineage>
</organism>
<accession>A0A381VHY1</accession>
<reference evidence="1" key="1">
    <citation type="submission" date="2018-05" db="EMBL/GenBank/DDBJ databases">
        <authorList>
            <person name="Lanie J.A."/>
            <person name="Ng W.-L."/>
            <person name="Kazmierczak K.M."/>
            <person name="Andrzejewski T.M."/>
            <person name="Davidsen T.M."/>
            <person name="Wayne K.J."/>
            <person name="Tettelin H."/>
            <person name="Glass J.I."/>
            <person name="Rusch D."/>
            <person name="Podicherti R."/>
            <person name="Tsui H.-C.T."/>
            <person name="Winkler M.E."/>
        </authorList>
    </citation>
    <scope>NUCLEOTIDE SEQUENCE</scope>
</reference>
<dbReference type="EMBL" id="UINC01008732">
    <property type="protein sequence ID" value="SVA39267.1"/>
    <property type="molecule type" value="Genomic_DNA"/>
</dbReference>
<protein>
    <submittedName>
        <fullName evidence="1">Uncharacterized protein</fullName>
    </submittedName>
</protein>
<proteinExistence type="predicted"/>
<feature type="non-terminal residue" evidence="1">
    <location>
        <position position="69"/>
    </location>
</feature>
<sequence>VTNRINPNIVNAIDPPIDEANSWLVGRTFTDEKPLLNLAQAVPSYAPSKDLTNFMAERVQLFETAQYGP</sequence>
<gene>
    <name evidence="1" type="ORF">METZ01_LOCUS92121</name>
</gene>